<evidence type="ECO:0000256" key="1">
    <source>
        <dbReference type="SAM" id="MobiDB-lite"/>
    </source>
</evidence>
<name>A0A1A6C4D3_9GAMM</name>
<dbReference type="EMBL" id="JQSG02000003">
    <property type="protein sequence ID" value="OBS09400.1"/>
    <property type="molecule type" value="Genomic_DNA"/>
</dbReference>
<evidence type="ECO:0000313" key="2">
    <source>
        <dbReference type="EMBL" id="OBS09400.1"/>
    </source>
</evidence>
<sequence length="44" mass="4444">MLQGRGPGGWRGGGSDSTILAGQGPPCGTGFRRLRDARCTSVPG</sequence>
<comment type="caution">
    <text evidence="2">The sequence shown here is derived from an EMBL/GenBank/DDBJ whole genome shotgun (WGS) entry which is preliminary data.</text>
</comment>
<feature type="region of interest" description="Disordered" evidence="1">
    <location>
        <begin position="1"/>
        <end position="44"/>
    </location>
</feature>
<accession>A0A1A6C4D3</accession>
<dbReference type="Proteomes" id="UP000029273">
    <property type="component" value="Unassembled WGS sequence"/>
</dbReference>
<keyword evidence="3" id="KW-1185">Reference proteome</keyword>
<organism evidence="2 3">
    <name type="scientific">Acidihalobacter prosperus</name>
    <dbReference type="NCBI Taxonomy" id="160660"/>
    <lineage>
        <taxon>Bacteria</taxon>
        <taxon>Pseudomonadati</taxon>
        <taxon>Pseudomonadota</taxon>
        <taxon>Gammaproteobacteria</taxon>
        <taxon>Chromatiales</taxon>
        <taxon>Ectothiorhodospiraceae</taxon>
        <taxon>Acidihalobacter</taxon>
    </lineage>
</organism>
<reference evidence="2 3" key="1">
    <citation type="journal article" date="2014" name="Genome Announc.">
        <title>Draft Genome Sequence of the Iron-Oxidizing, Acidophilic, and Halotolerant 'Thiobacillus prosperus' Type Strain DSM 5130.</title>
        <authorList>
            <person name="Ossandon F.J."/>
            <person name="Cardenas J.P."/>
            <person name="Corbett M."/>
            <person name="Quatrini R."/>
            <person name="Holmes D.S."/>
            <person name="Watkin E."/>
        </authorList>
    </citation>
    <scope>NUCLEOTIDE SEQUENCE [LARGE SCALE GENOMIC DNA]</scope>
    <source>
        <strain evidence="2 3">DSM 5130</strain>
    </source>
</reference>
<dbReference type="AlphaFoldDB" id="A0A1A6C4D3"/>
<evidence type="ECO:0000313" key="3">
    <source>
        <dbReference type="Proteomes" id="UP000029273"/>
    </source>
</evidence>
<proteinExistence type="predicted"/>
<feature type="compositionally biased region" description="Gly residues" evidence="1">
    <location>
        <begin position="1"/>
        <end position="15"/>
    </location>
</feature>
<gene>
    <name evidence="2" type="ORF">Thpro_021728</name>
</gene>
<protein>
    <submittedName>
        <fullName evidence="2">Uncharacterized protein</fullName>
    </submittedName>
</protein>